<dbReference type="AlphaFoldDB" id="A0A9W9NPS4"/>
<proteinExistence type="predicted"/>
<reference evidence="1" key="1">
    <citation type="submission" date="2022-11" db="EMBL/GenBank/DDBJ databases">
        <authorList>
            <person name="Petersen C."/>
        </authorList>
    </citation>
    <scope>NUCLEOTIDE SEQUENCE</scope>
    <source>
        <strain evidence="1">IBT 19713</strain>
    </source>
</reference>
<evidence type="ECO:0000313" key="1">
    <source>
        <dbReference type="EMBL" id="KAJ5223736.1"/>
    </source>
</evidence>
<reference evidence="1" key="2">
    <citation type="journal article" date="2023" name="IMA Fungus">
        <title>Comparative genomic study of the Penicillium genus elucidates a diverse pangenome and 15 lateral gene transfer events.</title>
        <authorList>
            <person name="Petersen C."/>
            <person name="Sorensen T."/>
            <person name="Nielsen M.R."/>
            <person name="Sondergaard T.E."/>
            <person name="Sorensen J.L."/>
            <person name="Fitzpatrick D.A."/>
            <person name="Frisvad J.C."/>
            <person name="Nielsen K.L."/>
        </authorList>
    </citation>
    <scope>NUCLEOTIDE SEQUENCE</scope>
    <source>
        <strain evidence="1">IBT 19713</strain>
    </source>
</reference>
<gene>
    <name evidence="1" type="ORF">N7468_008278</name>
</gene>
<keyword evidence="2" id="KW-1185">Reference proteome</keyword>
<sequence length="135" mass="15106">MPDAKYPQPMLDRVAAAVHSPPADELPCQYKFVALYNSFNSIHDTPEERKIIGNYDTLAEANAAALEFFKKQCSDFFGQVDRQDKFYETGTPEDELIHNNGVEWGIDSRGLLTLTAHGGDGEEECVAVHDIQQDE</sequence>
<organism evidence="1 2">
    <name type="scientific">Penicillium chermesinum</name>
    <dbReference type="NCBI Taxonomy" id="63820"/>
    <lineage>
        <taxon>Eukaryota</taxon>
        <taxon>Fungi</taxon>
        <taxon>Dikarya</taxon>
        <taxon>Ascomycota</taxon>
        <taxon>Pezizomycotina</taxon>
        <taxon>Eurotiomycetes</taxon>
        <taxon>Eurotiomycetidae</taxon>
        <taxon>Eurotiales</taxon>
        <taxon>Aspergillaceae</taxon>
        <taxon>Penicillium</taxon>
    </lineage>
</organism>
<dbReference type="GeneID" id="83204877"/>
<protein>
    <submittedName>
        <fullName evidence="1">Uncharacterized protein</fullName>
    </submittedName>
</protein>
<accession>A0A9W9NPS4</accession>
<dbReference type="EMBL" id="JAPQKS010000006">
    <property type="protein sequence ID" value="KAJ5223736.1"/>
    <property type="molecule type" value="Genomic_DNA"/>
</dbReference>
<name>A0A9W9NPS4_9EURO</name>
<comment type="caution">
    <text evidence="1">The sequence shown here is derived from an EMBL/GenBank/DDBJ whole genome shotgun (WGS) entry which is preliminary data.</text>
</comment>
<dbReference type="Proteomes" id="UP001150941">
    <property type="component" value="Unassembled WGS sequence"/>
</dbReference>
<dbReference type="OrthoDB" id="4294304at2759"/>
<evidence type="ECO:0000313" key="2">
    <source>
        <dbReference type="Proteomes" id="UP001150941"/>
    </source>
</evidence>
<dbReference type="RefSeq" id="XP_058327919.1">
    <property type="nucleotide sequence ID" value="XM_058477574.1"/>
</dbReference>